<proteinExistence type="predicted"/>
<dbReference type="Pfam" id="PF06041">
    <property type="entry name" value="DUF924"/>
    <property type="match status" value="1"/>
</dbReference>
<dbReference type="Gene3D" id="1.25.40.10">
    <property type="entry name" value="Tetratricopeptide repeat domain"/>
    <property type="match status" value="1"/>
</dbReference>
<name>A0A419R5R3_9SPHN</name>
<dbReference type="EMBL" id="RAHJ01000003">
    <property type="protein sequence ID" value="RJX71251.1"/>
    <property type="molecule type" value="Genomic_DNA"/>
</dbReference>
<accession>A0A419R5R3</accession>
<keyword evidence="2" id="KW-1185">Reference proteome</keyword>
<dbReference type="InterPro" id="IPR011990">
    <property type="entry name" value="TPR-like_helical_dom_sf"/>
</dbReference>
<dbReference type="OrthoDB" id="7593450at2"/>
<sequence length="182" mass="20622">MAAPTRRWAADLLHFWFHELGPADWWGGSPELDARIERRFGHILAMLRTRPAREFLSDPLIARAAVLLFDQVPRNVHRGTPLAFASDPLARRIAKAAIARGWGRGLSRNERAFLGMPLMHSEAIADQLHSLVWFRDIPGNFAFARAHYRMIARFGRYPHRNPILGRKSSAAEKRAVAAGNAW</sequence>
<protein>
    <submittedName>
        <fullName evidence="1">DUF924 domain-containing protein</fullName>
    </submittedName>
</protein>
<organism evidence="1 2">
    <name type="scientific">Tsuneonella suprasediminis</name>
    <dbReference type="NCBI Taxonomy" id="2306996"/>
    <lineage>
        <taxon>Bacteria</taxon>
        <taxon>Pseudomonadati</taxon>
        <taxon>Pseudomonadota</taxon>
        <taxon>Alphaproteobacteria</taxon>
        <taxon>Sphingomonadales</taxon>
        <taxon>Erythrobacteraceae</taxon>
        <taxon>Tsuneonella</taxon>
    </lineage>
</organism>
<dbReference type="Proteomes" id="UP000284322">
    <property type="component" value="Unassembled WGS sequence"/>
</dbReference>
<dbReference type="SUPFAM" id="SSF48452">
    <property type="entry name" value="TPR-like"/>
    <property type="match status" value="1"/>
</dbReference>
<evidence type="ECO:0000313" key="1">
    <source>
        <dbReference type="EMBL" id="RJX71251.1"/>
    </source>
</evidence>
<dbReference type="AlphaFoldDB" id="A0A419R5R3"/>
<dbReference type="RefSeq" id="WP_120106292.1">
    <property type="nucleotide sequence ID" value="NZ_DATCMS010000005.1"/>
</dbReference>
<dbReference type="Gene3D" id="1.20.58.320">
    <property type="entry name" value="TPR-like"/>
    <property type="match status" value="1"/>
</dbReference>
<comment type="caution">
    <text evidence="1">The sequence shown here is derived from an EMBL/GenBank/DDBJ whole genome shotgun (WGS) entry which is preliminary data.</text>
</comment>
<dbReference type="InterPro" id="IPR010323">
    <property type="entry name" value="DUF924"/>
</dbReference>
<gene>
    <name evidence="1" type="ORF">D6858_01085</name>
</gene>
<reference evidence="1 2" key="1">
    <citation type="submission" date="2018-09" db="EMBL/GenBank/DDBJ databases">
        <title>Altererythrobacter sp.Ery1 and Ery12, the genome sequencing of novel strains in genus Alterythrobacter.</title>
        <authorList>
            <person name="Cheng H."/>
            <person name="Wu Y.-H."/>
            <person name="Fang C."/>
            <person name="Xu X.-W."/>
        </authorList>
    </citation>
    <scope>NUCLEOTIDE SEQUENCE [LARGE SCALE GENOMIC DNA]</scope>
    <source>
        <strain evidence="1 2">Ery12</strain>
    </source>
</reference>
<evidence type="ECO:0000313" key="2">
    <source>
        <dbReference type="Proteomes" id="UP000284322"/>
    </source>
</evidence>